<feature type="transmembrane region" description="Helical" evidence="7">
    <location>
        <begin position="951"/>
        <end position="977"/>
    </location>
</feature>
<dbReference type="InterPro" id="IPR050382">
    <property type="entry name" value="MFS_Na/Anion_cotransporter"/>
</dbReference>
<feature type="transmembrane region" description="Helical" evidence="7">
    <location>
        <begin position="504"/>
        <end position="532"/>
    </location>
</feature>
<dbReference type="CDD" id="cd17318">
    <property type="entry name" value="MFS_SLC17"/>
    <property type="match status" value="3"/>
</dbReference>
<feature type="transmembrane region" description="Helical" evidence="7">
    <location>
        <begin position="22"/>
        <end position="46"/>
    </location>
</feature>
<feature type="transmembrane region" description="Helical" evidence="7">
    <location>
        <begin position="1046"/>
        <end position="1066"/>
    </location>
</feature>
<feature type="transmembrane region" description="Helical" evidence="7">
    <location>
        <begin position="859"/>
        <end position="876"/>
    </location>
</feature>
<protein>
    <submittedName>
        <fullName evidence="9">Putative inorganic phosphate cotransporter</fullName>
    </submittedName>
</protein>
<keyword evidence="4" id="KW-0769">Symport</keyword>
<dbReference type="Proteomes" id="UP000037069">
    <property type="component" value="Unassembled WGS sequence"/>
</dbReference>
<feature type="transmembrane region" description="Helical" evidence="7">
    <location>
        <begin position="832"/>
        <end position="853"/>
    </location>
</feature>
<name>A0A0L0CGD0_LUCCU</name>
<keyword evidence="2" id="KW-0813">Transport</keyword>
<evidence type="ECO:0000256" key="2">
    <source>
        <dbReference type="ARBA" id="ARBA00022448"/>
    </source>
</evidence>
<dbReference type="PROSITE" id="PS00217">
    <property type="entry name" value="SUGAR_TRANSPORT_2"/>
    <property type="match status" value="1"/>
</dbReference>
<dbReference type="PANTHER" id="PTHR11662:SF415">
    <property type="entry name" value="AT30085P-RELATED"/>
    <property type="match status" value="1"/>
</dbReference>
<feature type="transmembrane region" description="Helical" evidence="7">
    <location>
        <begin position="1368"/>
        <end position="1389"/>
    </location>
</feature>
<dbReference type="InterPro" id="IPR011701">
    <property type="entry name" value="MFS"/>
</dbReference>
<feature type="domain" description="Major facilitator superfamily (MFS) profile" evidence="8">
    <location>
        <begin position="502"/>
        <end position="1162"/>
    </location>
</feature>
<proteinExistence type="predicted"/>
<feature type="transmembrane region" description="Helical" evidence="7">
    <location>
        <begin position="1072"/>
        <end position="1096"/>
    </location>
</feature>
<evidence type="ECO:0000259" key="8">
    <source>
        <dbReference type="PROSITE" id="PS50850"/>
    </source>
</evidence>
<feature type="transmembrane region" description="Helical" evidence="7">
    <location>
        <begin position="177"/>
        <end position="195"/>
    </location>
</feature>
<evidence type="ECO:0000256" key="5">
    <source>
        <dbReference type="ARBA" id="ARBA00022989"/>
    </source>
</evidence>
<feature type="transmembrane region" description="Helical" evidence="7">
    <location>
        <begin position="272"/>
        <end position="290"/>
    </location>
</feature>
<feature type="transmembrane region" description="Helical" evidence="7">
    <location>
        <begin position="888"/>
        <end position="911"/>
    </location>
</feature>
<feature type="transmembrane region" description="Helical" evidence="7">
    <location>
        <begin position="923"/>
        <end position="944"/>
    </location>
</feature>
<keyword evidence="3 7" id="KW-0812">Transmembrane</keyword>
<feature type="transmembrane region" description="Helical" evidence="7">
    <location>
        <begin position="115"/>
        <end position="135"/>
    </location>
</feature>
<feature type="transmembrane region" description="Helical" evidence="7">
    <location>
        <begin position="758"/>
        <end position="776"/>
    </location>
</feature>
<evidence type="ECO:0000256" key="4">
    <source>
        <dbReference type="ARBA" id="ARBA00022847"/>
    </source>
</evidence>
<dbReference type="GO" id="GO:0015293">
    <property type="term" value="F:symporter activity"/>
    <property type="evidence" value="ECO:0007669"/>
    <property type="project" value="UniProtKB-KW"/>
</dbReference>
<dbReference type="STRING" id="7375.A0A0L0CGD0"/>
<feature type="transmembrane region" description="Helical" evidence="7">
    <location>
        <begin position="796"/>
        <end position="820"/>
    </location>
</feature>
<feature type="transmembrane region" description="Helical" evidence="7">
    <location>
        <begin position="1241"/>
        <end position="1265"/>
    </location>
</feature>
<dbReference type="PROSITE" id="PS50850">
    <property type="entry name" value="MFS"/>
    <property type="match status" value="2"/>
</dbReference>
<dbReference type="OrthoDB" id="2985014at2759"/>
<dbReference type="OMA" id="SETHCPV"/>
<dbReference type="InterPro" id="IPR005829">
    <property type="entry name" value="Sugar_transporter_CS"/>
</dbReference>
<evidence type="ECO:0000256" key="1">
    <source>
        <dbReference type="ARBA" id="ARBA00004141"/>
    </source>
</evidence>
<comment type="caution">
    <text evidence="9">The sequence shown here is derived from an EMBL/GenBank/DDBJ whole genome shotgun (WGS) entry which is preliminary data.</text>
</comment>
<organism evidence="9 10">
    <name type="scientific">Lucilia cuprina</name>
    <name type="common">Green bottle fly</name>
    <name type="synonym">Australian sheep blowfly</name>
    <dbReference type="NCBI Taxonomy" id="7375"/>
    <lineage>
        <taxon>Eukaryota</taxon>
        <taxon>Metazoa</taxon>
        <taxon>Ecdysozoa</taxon>
        <taxon>Arthropoda</taxon>
        <taxon>Hexapoda</taxon>
        <taxon>Insecta</taxon>
        <taxon>Pterygota</taxon>
        <taxon>Neoptera</taxon>
        <taxon>Endopterygota</taxon>
        <taxon>Diptera</taxon>
        <taxon>Brachycera</taxon>
        <taxon>Muscomorpha</taxon>
        <taxon>Oestroidea</taxon>
        <taxon>Calliphoridae</taxon>
        <taxon>Luciliinae</taxon>
        <taxon>Lucilia</taxon>
    </lineage>
</organism>
<feature type="transmembrane region" description="Helical" evidence="7">
    <location>
        <begin position="310"/>
        <end position="335"/>
    </location>
</feature>
<dbReference type="EMBL" id="JRES01000438">
    <property type="protein sequence ID" value="KNC31301.1"/>
    <property type="molecule type" value="Genomic_DNA"/>
</dbReference>
<feature type="transmembrane region" description="Helical" evidence="7">
    <location>
        <begin position="1304"/>
        <end position="1321"/>
    </location>
</feature>
<keyword evidence="5 7" id="KW-1133">Transmembrane helix</keyword>
<gene>
    <name evidence="9" type="ORF">FF38_14343</name>
</gene>
<accession>A0A0L0CGD0</accession>
<dbReference type="PANTHER" id="PTHR11662">
    <property type="entry name" value="SOLUTE CARRIER FAMILY 17"/>
    <property type="match status" value="1"/>
</dbReference>
<feature type="transmembrane region" description="Helical" evidence="7">
    <location>
        <begin position="437"/>
        <end position="458"/>
    </location>
</feature>
<dbReference type="GO" id="GO:0016020">
    <property type="term" value="C:membrane"/>
    <property type="evidence" value="ECO:0007669"/>
    <property type="project" value="UniProtKB-SubCell"/>
</dbReference>
<dbReference type="SUPFAM" id="SSF103473">
    <property type="entry name" value="MFS general substrate transporter"/>
    <property type="match status" value="3"/>
</dbReference>
<comment type="subcellular location">
    <subcellularLocation>
        <location evidence="1">Membrane</location>
        <topology evidence="1">Multi-pass membrane protein</topology>
    </subcellularLocation>
</comment>
<dbReference type="FunFam" id="1.20.1250.20:FF:000512">
    <property type="entry name" value="Putative inorganic phosphate cotransporter-like Protein"/>
    <property type="match status" value="3"/>
</dbReference>
<feature type="transmembrane region" description="Helical" evidence="7">
    <location>
        <begin position="601"/>
        <end position="621"/>
    </location>
</feature>
<dbReference type="InterPro" id="IPR036259">
    <property type="entry name" value="MFS_trans_sf"/>
</dbReference>
<keyword evidence="10" id="KW-1185">Reference proteome</keyword>
<dbReference type="InterPro" id="IPR020846">
    <property type="entry name" value="MFS_dom"/>
</dbReference>
<feature type="transmembrane region" description="Helical" evidence="7">
    <location>
        <begin position="1333"/>
        <end position="1356"/>
    </location>
</feature>
<evidence type="ECO:0000256" key="6">
    <source>
        <dbReference type="ARBA" id="ARBA00023136"/>
    </source>
</evidence>
<evidence type="ECO:0000256" key="7">
    <source>
        <dbReference type="SAM" id="Phobius"/>
    </source>
</evidence>
<feature type="transmembrane region" description="Helical" evidence="7">
    <location>
        <begin position="1108"/>
        <end position="1132"/>
    </location>
</feature>
<feature type="transmembrane region" description="Helical" evidence="7">
    <location>
        <begin position="1203"/>
        <end position="1221"/>
    </location>
</feature>
<feature type="transmembrane region" description="Helical" evidence="7">
    <location>
        <begin position="1016"/>
        <end position="1034"/>
    </location>
</feature>
<feature type="transmembrane region" description="Helical" evidence="7">
    <location>
        <begin position="347"/>
        <end position="365"/>
    </location>
</feature>
<feature type="transmembrane region" description="Helical" evidence="7">
    <location>
        <begin position="88"/>
        <end position="108"/>
    </location>
</feature>
<feature type="domain" description="Major facilitator superfamily (MFS) profile" evidence="8">
    <location>
        <begin position="20"/>
        <end position="464"/>
    </location>
</feature>
<feature type="transmembrane region" description="Helical" evidence="7">
    <location>
        <begin position="693"/>
        <end position="714"/>
    </location>
</feature>
<feature type="transmembrane region" description="Helical" evidence="7">
    <location>
        <begin position="1277"/>
        <end position="1298"/>
    </location>
</feature>
<evidence type="ECO:0000313" key="9">
    <source>
        <dbReference type="EMBL" id="KNC31301.1"/>
    </source>
</evidence>
<dbReference type="Gene3D" id="1.20.1250.20">
    <property type="entry name" value="MFS general substrate transporter like domains"/>
    <property type="match status" value="5"/>
</dbReference>
<feature type="transmembrane region" description="Helical" evidence="7">
    <location>
        <begin position="570"/>
        <end position="589"/>
    </location>
</feature>
<feature type="transmembrane region" description="Helical" evidence="7">
    <location>
        <begin position="1138"/>
        <end position="1159"/>
    </location>
</feature>
<evidence type="ECO:0000313" key="10">
    <source>
        <dbReference type="Proteomes" id="UP000037069"/>
    </source>
</evidence>
<evidence type="ECO:0000256" key="3">
    <source>
        <dbReference type="ARBA" id="ARBA00022692"/>
    </source>
</evidence>
<feature type="transmembrane region" description="Helical" evidence="7">
    <location>
        <begin position="207"/>
        <end position="228"/>
    </location>
</feature>
<keyword evidence="6 7" id="KW-0472">Membrane</keyword>
<dbReference type="Pfam" id="PF07690">
    <property type="entry name" value="MFS_1"/>
    <property type="match status" value="3"/>
</dbReference>
<feature type="transmembrane region" description="Helical" evidence="7">
    <location>
        <begin position="402"/>
        <end position="425"/>
    </location>
</feature>
<reference evidence="9 10" key="1">
    <citation type="journal article" date="2015" name="Nat. Commun.">
        <title>Lucilia cuprina genome unlocks parasitic fly biology to underpin future interventions.</title>
        <authorList>
            <person name="Anstead C.A."/>
            <person name="Korhonen P.K."/>
            <person name="Young N.D."/>
            <person name="Hall R.S."/>
            <person name="Jex A.R."/>
            <person name="Murali S.C."/>
            <person name="Hughes D.S."/>
            <person name="Lee S.F."/>
            <person name="Perry T."/>
            <person name="Stroehlein A.J."/>
            <person name="Ansell B.R."/>
            <person name="Breugelmans B."/>
            <person name="Hofmann A."/>
            <person name="Qu J."/>
            <person name="Dugan S."/>
            <person name="Lee S.L."/>
            <person name="Chao H."/>
            <person name="Dinh H."/>
            <person name="Han Y."/>
            <person name="Doddapaneni H.V."/>
            <person name="Worley K.C."/>
            <person name="Muzny D.M."/>
            <person name="Ioannidis P."/>
            <person name="Waterhouse R.M."/>
            <person name="Zdobnov E.M."/>
            <person name="James P.J."/>
            <person name="Bagnall N.H."/>
            <person name="Kotze A.C."/>
            <person name="Gibbs R.A."/>
            <person name="Richards S."/>
            <person name="Batterham P."/>
            <person name="Gasser R.B."/>
        </authorList>
    </citation>
    <scope>NUCLEOTIDE SEQUENCE [LARGE SCALE GENOMIC DNA]</scope>
    <source>
        <strain evidence="9 10">LS</strain>
        <tissue evidence="9">Full body</tissue>
    </source>
</reference>
<dbReference type="FunFam" id="1.20.1250.20:FF:000003">
    <property type="entry name" value="Solute carrier family 17 member 3"/>
    <property type="match status" value="3"/>
</dbReference>
<feature type="transmembrane region" description="Helical" evidence="7">
    <location>
        <begin position="371"/>
        <end position="390"/>
    </location>
</feature>
<sequence>MTQQQPAWGVSLSKYFVIPQRVILAIMGFLAILNAYTMRISLSIAITELVVKKNHSEGGDTAVCPADNLDSESSSGGSYEWSEELQGLILSSFYIGYIVTHIPGGLLAEKFGGKWTLGLGILSTAFFTLITPVAITEGGSTALIIVRILMGLGEGTTFPALSVLLSQWVPIKERGKLGALVLGGGQVGTILGNSLSGVLLDAYDWPVVFYLFGGLGIVWFIFFCFLCFSDPASHPYIKPSEREYLEREMGSIVRNENLPPTPWKAILTSMPMIALVCAQIGHDWGFYIMVTDLPKYMSDVMQFSIKANGLYSSLPYVMMWIFSISSGFVGDWLMTRGILNITNTRKLMTGIAAFGPAIFMVAASYAGCDRVAVVVLFTICMGLMGAFYAGMKLSPLDMSPNYAGTLMAITNGIGAITGVITPYLVGVMTPNATLLEWRLVFWVAFAVLVITAIIYSIWASGEVQPYNDPQPKHKDFEAEELFIQQTQPEWGVKLSKFIFIPQRVILALMGFFAVVNAYTMRICLSMVIPALVLPRNYSDEKVSETHCPVSEDIFANDEISLSGTHDWSQAMQGFILSSFYIGYLITHVPGGELAKVFGAKWVLSLGLLSTAICTLLTPLAIDFTGHIGLIVIRILMGLGEGTTFPALSALIAHWVPKNERGVMGAVILGGGQMGTIIGNVMSGFLLARSGWPAVFYAFGCLAILWFIFFSLFCFSDPASHPYIKSSEKEYLTQELGSITRRRDLGATPWKEIFLSMPMYALLVAQVGHDWAFYILVTDLPKYLNDVMQIPIKKNALYSSLPFALMWIVSIIAGILADFLIKHEVLSITVVRKIMTTVAALGPTLFAILASYAGCNEWEVIIYFCLCLGTMGFYYGGVRLTPNDLSPNYAGTLMAITNGFGSFAGILAPYSVGLMTPNINIFQILKYYGCLVTLYSKIATGMVIFIPQQIILALMGFFAVVNAYTMRICLSMVIPALVLPRNYSDEKVSETHCPVSEELFEDDENPLSGTYDWSQPMQGFILSSFYIGYLITHVPGGELAKKFGAKWVLSLGILFTAICTLLTPLAIEYTGHVGLIVMRILMGLGEGTTFPTLSALIAHWVPKNERGAIGSLILGAGPMGTIIGNLLSGFLLARSSWPVVFYTFGFLAVLWFIFISLFCFSDPASHPFIKSSEKEYLTHELGSITRRRDLGATPWKEIFLSMPMYALLVAQVGHDWAFYILVTDLPKYLNDVMQIPIKKNAIYSSLPFAIMGIVSIIAGILADFLIKHEFLPLTAVRKLMTFIAAFGPTLFAILASYAGCNELEVITYFCLCLGIMGFYFGGGRLTPNDLSSNYAGTLMAITNGFGSFAGILAPYSVGLMTPNTTIQEWRLVFWVAGFILSASAIFYCVWVTGETQSWNEPSSKKYVEKE</sequence>
<dbReference type="GO" id="GO:0006820">
    <property type="term" value="P:monoatomic anion transport"/>
    <property type="evidence" value="ECO:0007669"/>
    <property type="project" value="TreeGrafter"/>
</dbReference>
<feature type="transmembrane region" description="Helical" evidence="7">
    <location>
        <begin position="662"/>
        <end position="687"/>
    </location>
</feature>
<feature type="transmembrane region" description="Helical" evidence="7">
    <location>
        <begin position="627"/>
        <end position="650"/>
    </location>
</feature>
<feature type="transmembrane region" description="Helical" evidence="7">
    <location>
        <begin position="141"/>
        <end position="165"/>
    </location>
</feature>